<keyword evidence="3" id="KW-1185">Reference proteome</keyword>
<name>A0AAV7NVA4_PLEWA</name>
<sequence length="137" mass="15622">MQSDEEGTSVIAISEEEGRDEVEPMEKQFVLEDMDKIPEGKVFFDKDCTGHKESAELQKLCKEKGLHVGKKVTKLDFQIVMCAYEEVTKKQYQSGESDDKDPNVEDFDEGEFDLEDGWLLTVCPEQEHPEESVSSTH</sequence>
<dbReference type="EMBL" id="JANPWB010000012">
    <property type="protein sequence ID" value="KAJ1118885.1"/>
    <property type="molecule type" value="Genomic_DNA"/>
</dbReference>
<reference evidence="2" key="1">
    <citation type="journal article" date="2022" name="bioRxiv">
        <title>Sequencing and chromosome-scale assembly of the giantPleurodeles waltlgenome.</title>
        <authorList>
            <person name="Brown T."/>
            <person name="Elewa A."/>
            <person name="Iarovenko S."/>
            <person name="Subramanian E."/>
            <person name="Araus A.J."/>
            <person name="Petzold A."/>
            <person name="Susuki M."/>
            <person name="Suzuki K.-i.T."/>
            <person name="Hayashi T."/>
            <person name="Toyoda A."/>
            <person name="Oliveira C."/>
            <person name="Osipova E."/>
            <person name="Leigh N.D."/>
            <person name="Simon A."/>
            <person name="Yun M.H."/>
        </authorList>
    </citation>
    <scope>NUCLEOTIDE SEQUENCE</scope>
    <source>
        <strain evidence="2">20211129_DDA</strain>
        <tissue evidence="2">Liver</tissue>
    </source>
</reference>
<protein>
    <submittedName>
        <fullName evidence="2">Uncharacterized protein</fullName>
    </submittedName>
</protein>
<evidence type="ECO:0000313" key="3">
    <source>
        <dbReference type="Proteomes" id="UP001066276"/>
    </source>
</evidence>
<gene>
    <name evidence="2" type="ORF">NDU88_007072</name>
</gene>
<dbReference type="AlphaFoldDB" id="A0AAV7NVA4"/>
<feature type="region of interest" description="Disordered" evidence="1">
    <location>
        <begin position="1"/>
        <end position="25"/>
    </location>
</feature>
<dbReference type="Proteomes" id="UP001066276">
    <property type="component" value="Chromosome 8"/>
</dbReference>
<comment type="caution">
    <text evidence="2">The sequence shown here is derived from an EMBL/GenBank/DDBJ whole genome shotgun (WGS) entry which is preliminary data.</text>
</comment>
<accession>A0AAV7NVA4</accession>
<feature type="compositionally biased region" description="Acidic residues" evidence="1">
    <location>
        <begin position="96"/>
        <end position="109"/>
    </location>
</feature>
<organism evidence="2 3">
    <name type="scientific">Pleurodeles waltl</name>
    <name type="common">Iberian ribbed newt</name>
    <dbReference type="NCBI Taxonomy" id="8319"/>
    <lineage>
        <taxon>Eukaryota</taxon>
        <taxon>Metazoa</taxon>
        <taxon>Chordata</taxon>
        <taxon>Craniata</taxon>
        <taxon>Vertebrata</taxon>
        <taxon>Euteleostomi</taxon>
        <taxon>Amphibia</taxon>
        <taxon>Batrachia</taxon>
        <taxon>Caudata</taxon>
        <taxon>Salamandroidea</taxon>
        <taxon>Salamandridae</taxon>
        <taxon>Pleurodelinae</taxon>
        <taxon>Pleurodeles</taxon>
    </lineage>
</organism>
<proteinExistence type="predicted"/>
<feature type="region of interest" description="Disordered" evidence="1">
    <location>
        <begin position="90"/>
        <end position="109"/>
    </location>
</feature>
<evidence type="ECO:0000313" key="2">
    <source>
        <dbReference type="EMBL" id="KAJ1118885.1"/>
    </source>
</evidence>
<evidence type="ECO:0000256" key="1">
    <source>
        <dbReference type="SAM" id="MobiDB-lite"/>
    </source>
</evidence>